<dbReference type="Pfam" id="PF07228">
    <property type="entry name" value="SpoIIE"/>
    <property type="match status" value="1"/>
</dbReference>
<evidence type="ECO:0000313" key="11">
    <source>
        <dbReference type="Proteomes" id="UP000057043"/>
    </source>
</evidence>
<keyword evidence="6" id="KW-0472">Membrane</keyword>
<evidence type="ECO:0000313" key="10">
    <source>
        <dbReference type="Proteomes" id="UP000053961"/>
    </source>
</evidence>
<dbReference type="Pfam" id="PF02743">
    <property type="entry name" value="dCache_1"/>
    <property type="match status" value="1"/>
</dbReference>
<dbReference type="PANTHER" id="PTHR43156">
    <property type="entry name" value="STAGE II SPORULATION PROTEIN E-RELATED"/>
    <property type="match status" value="1"/>
</dbReference>
<dbReference type="GO" id="GO:0005886">
    <property type="term" value="C:plasma membrane"/>
    <property type="evidence" value="ECO:0007669"/>
    <property type="project" value="UniProtKB-SubCell"/>
</dbReference>
<organism evidence="8 11">
    <name type="scientific">Methanothrix harundinacea</name>
    <dbReference type="NCBI Taxonomy" id="301375"/>
    <lineage>
        <taxon>Archaea</taxon>
        <taxon>Methanobacteriati</taxon>
        <taxon>Methanobacteriota</taxon>
        <taxon>Stenosarchaea group</taxon>
        <taxon>Methanomicrobia</taxon>
        <taxon>Methanotrichales</taxon>
        <taxon>Methanotrichaceae</taxon>
        <taxon>Methanothrix</taxon>
    </lineage>
</organism>
<keyword evidence="4" id="KW-0378">Hydrolase</keyword>
<sequence>MKKISSLNKLSLGLLALILLAAEVSLAPISAVSVLATGRGGDFLLSDNESATAGGLAEVIAAGVWIAPDGGDNLTEDMRDTLLSLSDPARVLRIMVQEEEVSEQGYIGTSSGVMVLWPDVTETLRLIAPFDYRERPWYLEAARAEETIWTRPYQSQERKSLAITCATPIYVEENLSGVVGMDISLAEIDSDLANISSGYPFLVDGQGAVVMHPEVPEAFLWEEILMLGSLLDSKNSGLAGVAEAMVRGEKGTSLVRLSKGSTSISYAPLPSVGWSLGVASGDLELSAAKASQYDQLFQRISRQTEILAQATGEALKYREIEEAAATGRQDEPGWPAIMPMATAAAISALLAAVIGFRAGRSGLGPMVDGVVRAFEGIGKGDFESKIEADDSKDGRRMSEAFDQMTVDLKDQISMIEKRSFEMGSSEKEKEVSKEVERFLIPDRFPKVEGYQVATLSFADGSRLCHFYDFFEMEGSKAVVTMAEVSGKGLSAAMVAALTRSIIRAASRRFGDPAKALREANLQLSDEVKNGMMVSCFCGMLDLSNHSMNYANAGHVPPFVVSSDGFVDTLIGGAISMGALDYIDLELEGWMIDAGDVLVIYNDGLIEIENDKKERFGTESLISLIKENRERSAQDIIKELETAIKDYGESRSQRSDPAVMIIKRSV</sequence>
<dbReference type="Gene3D" id="6.10.340.10">
    <property type="match status" value="1"/>
</dbReference>
<dbReference type="InterPro" id="IPR001932">
    <property type="entry name" value="PPM-type_phosphatase-like_dom"/>
</dbReference>
<dbReference type="CDD" id="cd12913">
    <property type="entry name" value="PDC1_MCP_like"/>
    <property type="match status" value="1"/>
</dbReference>
<dbReference type="InterPro" id="IPR052016">
    <property type="entry name" value="Bact_Sigma-Reg"/>
</dbReference>
<dbReference type="Gene3D" id="3.60.40.10">
    <property type="entry name" value="PPM-type phosphatase domain"/>
    <property type="match status" value="1"/>
</dbReference>
<dbReference type="CDD" id="cd12912">
    <property type="entry name" value="PDC2_MCP_like"/>
    <property type="match status" value="1"/>
</dbReference>
<evidence type="ECO:0000256" key="6">
    <source>
        <dbReference type="ARBA" id="ARBA00023136"/>
    </source>
</evidence>
<accession>A0A124FMR8</accession>
<dbReference type="InterPro" id="IPR029151">
    <property type="entry name" value="Sensor-like_sf"/>
</dbReference>
<dbReference type="Proteomes" id="UP000057043">
    <property type="component" value="Unassembled WGS sequence"/>
</dbReference>
<comment type="subcellular location">
    <subcellularLocation>
        <location evidence="1">Cell membrane</location>
        <topology evidence="1">Multi-pass membrane protein</topology>
    </subcellularLocation>
</comment>
<reference evidence="9" key="1">
    <citation type="journal article" date="2015" name="MBio">
        <title>Genome-resolved metagenomic analysis reveals roles for candidate phyla and other microbial community members in biogeochemical transformations in oil reservoirs.</title>
        <authorList>
            <person name="Hu P."/>
            <person name="Tom L."/>
            <person name="Singh A."/>
            <person name="Thomas B.C."/>
            <person name="Baker B.J."/>
            <person name="Piceno Y.M."/>
            <person name="Andersen G.L."/>
            <person name="Banfield J.F."/>
        </authorList>
    </citation>
    <scope>NUCLEOTIDE SEQUENCE [LARGE SCALE GENOMIC DNA]</scope>
    <source>
        <strain evidence="9">56_747</strain>
    </source>
</reference>
<evidence type="ECO:0000259" key="7">
    <source>
        <dbReference type="SMART" id="SM00331"/>
    </source>
</evidence>
<comment type="caution">
    <text evidence="8">The sequence shown here is derived from an EMBL/GenBank/DDBJ whole genome shotgun (WGS) entry which is preliminary data.</text>
</comment>
<dbReference type="Proteomes" id="UP000053961">
    <property type="component" value="Unassembled WGS sequence"/>
</dbReference>
<reference evidence="10 11" key="2">
    <citation type="journal article" date="2015" name="MBio">
        <title>Genome-Resolved Metagenomic Analysis Reveals Roles for Candidate Phyla and Other Microbial Community Members in Biogeochemical Transformations in Oil Reservoirs.</title>
        <authorList>
            <person name="Hu P."/>
            <person name="Tom L."/>
            <person name="Singh A."/>
            <person name="Thomas B.C."/>
            <person name="Baker B.J."/>
            <person name="Piceno Y.M."/>
            <person name="Andersen G.L."/>
            <person name="Banfield J.F."/>
        </authorList>
    </citation>
    <scope>NUCLEOTIDE SEQUENCE [LARGE SCALE GENOMIC DNA]</scope>
    <source>
        <strain evidence="8">57_489</strain>
    </source>
</reference>
<gene>
    <name evidence="8" type="ORF">XD72_0067</name>
    <name evidence="9" type="ORF">XE07_1071</name>
</gene>
<evidence type="ECO:0000256" key="4">
    <source>
        <dbReference type="ARBA" id="ARBA00022801"/>
    </source>
</evidence>
<keyword evidence="5" id="KW-1133">Transmembrane helix</keyword>
<dbReference type="GO" id="GO:0016791">
    <property type="term" value="F:phosphatase activity"/>
    <property type="evidence" value="ECO:0007669"/>
    <property type="project" value="TreeGrafter"/>
</dbReference>
<keyword evidence="2" id="KW-1003">Cell membrane</keyword>
<dbReference type="SUPFAM" id="SSF103190">
    <property type="entry name" value="Sensory domain-like"/>
    <property type="match status" value="1"/>
</dbReference>
<dbReference type="SMART" id="SM00331">
    <property type="entry name" value="PP2C_SIG"/>
    <property type="match status" value="1"/>
</dbReference>
<protein>
    <submittedName>
        <fullName evidence="8">Stage II sporulation SpoIIE family protein</fullName>
    </submittedName>
</protein>
<evidence type="ECO:0000256" key="5">
    <source>
        <dbReference type="ARBA" id="ARBA00022989"/>
    </source>
</evidence>
<dbReference type="Gene3D" id="3.30.450.20">
    <property type="entry name" value="PAS domain"/>
    <property type="match status" value="1"/>
</dbReference>
<evidence type="ECO:0000313" key="8">
    <source>
        <dbReference type="EMBL" id="KUK45593.1"/>
    </source>
</evidence>
<dbReference type="InterPro" id="IPR036457">
    <property type="entry name" value="PPM-type-like_dom_sf"/>
</dbReference>
<evidence type="ECO:0000256" key="1">
    <source>
        <dbReference type="ARBA" id="ARBA00004651"/>
    </source>
</evidence>
<dbReference type="AlphaFoldDB" id="A0A124FMR8"/>
<dbReference type="InterPro" id="IPR033479">
    <property type="entry name" value="dCache_1"/>
</dbReference>
<evidence type="ECO:0000256" key="3">
    <source>
        <dbReference type="ARBA" id="ARBA00022692"/>
    </source>
</evidence>
<dbReference type="EMBL" id="LGFT01000001">
    <property type="protein sequence ID" value="KUK45593.1"/>
    <property type="molecule type" value="Genomic_DNA"/>
</dbReference>
<name>A0A124FMR8_9EURY</name>
<proteinExistence type="predicted"/>
<evidence type="ECO:0000256" key="2">
    <source>
        <dbReference type="ARBA" id="ARBA00022475"/>
    </source>
</evidence>
<dbReference type="PANTHER" id="PTHR43156:SF2">
    <property type="entry name" value="STAGE II SPORULATION PROTEIN E"/>
    <property type="match status" value="1"/>
</dbReference>
<feature type="domain" description="PPM-type phosphatase" evidence="7">
    <location>
        <begin position="447"/>
        <end position="663"/>
    </location>
</feature>
<keyword evidence="3" id="KW-0812">Transmembrane</keyword>
<evidence type="ECO:0000313" key="9">
    <source>
        <dbReference type="EMBL" id="KUK96504.1"/>
    </source>
</evidence>
<dbReference type="EMBL" id="LGHB01000012">
    <property type="protein sequence ID" value="KUK96504.1"/>
    <property type="molecule type" value="Genomic_DNA"/>
</dbReference>
<dbReference type="PATRIC" id="fig|301375.6.peg.2476"/>